<protein>
    <recommendedName>
        <fullName evidence="3">17 kDa surface antigen</fullName>
    </recommendedName>
</protein>
<keyword evidence="6" id="KW-0732">Signal</keyword>
<feature type="region of interest" description="Disordered" evidence="5">
    <location>
        <begin position="199"/>
        <end position="224"/>
    </location>
</feature>
<gene>
    <name evidence="8" type="ORF">ACFFJC_18380</name>
</gene>
<sequence length="224" mass="23081">MRHLLPLGGLAALMLSAIPARAQDYPGGPVAGDGYRSEAQEAWLADCRQRLSARDSGVGGAIIGGAVGGLAGNRLAGRGNRTAGTVTGVAVGAAAGALIDKAEDSGRDRDACAAYLDDDYARMVPPPGYPAPAYPGAYASAAYPPNGYGPGYGYGYGYGYPAAGCCAAPAMMMVPVVQAAPHCTETVEYVYEDVPAPARRVAPRRSRVPDKRVKLAPNKRVPTR</sequence>
<dbReference type="EMBL" id="JBHLWK010000025">
    <property type="protein sequence ID" value="MFC0206237.1"/>
    <property type="molecule type" value="Genomic_DNA"/>
</dbReference>
<evidence type="ECO:0000256" key="2">
    <source>
        <dbReference type="ARBA" id="ARBA00008681"/>
    </source>
</evidence>
<feature type="domain" description="Glycine zipper 2TM" evidence="7">
    <location>
        <begin position="59"/>
        <end position="99"/>
    </location>
</feature>
<evidence type="ECO:0000313" key="8">
    <source>
        <dbReference type="EMBL" id="MFC0206237.1"/>
    </source>
</evidence>
<feature type="signal peptide" evidence="6">
    <location>
        <begin position="1"/>
        <end position="22"/>
    </location>
</feature>
<organism evidence="8 9">
    <name type="scientific">Novosphingobium soli</name>
    <dbReference type="NCBI Taxonomy" id="574956"/>
    <lineage>
        <taxon>Bacteria</taxon>
        <taxon>Pseudomonadati</taxon>
        <taxon>Pseudomonadota</taxon>
        <taxon>Alphaproteobacteria</taxon>
        <taxon>Sphingomonadales</taxon>
        <taxon>Sphingomonadaceae</taxon>
        <taxon>Novosphingobium</taxon>
    </lineage>
</organism>
<comment type="similarity">
    <text evidence="2">Belongs to the rickettsiale 17 kDa surface antigen family.</text>
</comment>
<reference evidence="8 9" key="1">
    <citation type="submission" date="2024-09" db="EMBL/GenBank/DDBJ databases">
        <authorList>
            <person name="Sun Q."/>
            <person name="Mori K."/>
        </authorList>
    </citation>
    <scope>NUCLEOTIDE SEQUENCE [LARGE SCALE GENOMIC DNA]</scope>
    <source>
        <strain evidence="8 9">CCM 7706</strain>
    </source>
</reference>
<feature type="chain" id="PRO_5046790727" description="17 kDa surface antigen" evidence="6">
    <location>
        <begin position="23"/>
        <end position="224"/>
    </location>
</feature>
<evidence type="ECO:0000256" key="1">
    <source>
        <dbReference type="ARBA" id="ARBA00004459"/>
    </source>
</evidence>
<evidence type="ECO:0000256" key="5">
    <source>
        <dbReference type="SAM" id="MobiDB-lite"/>
    </source>
</evidence>
<keyword evidence="9" id="KW-1185">Reference proteome</keyword>
<dbReference type="InterPro" id="IPR008816">
    <property type="entry name" value="Gly_zipper_2TM_dom"/>
</dbReference>
<keyword evidence="4" id="KW-0449">Lipoprotein</keyword>
<proteinExistence type="inferred from homology"/>
<evidence type="ECO:0000256" key="4">
    <source>
        <dbReference type="ARBA" id="ARBA00023288"/>
    </source>
</evidence>
<accession>A0ABV6D0U6</accession>
<name>A0ABV6D0U6_9SPHN</name>
<dbReference type="Proteomes" id="UP001589798">
    <property type="component" value="Unassembled WGS sequence"/>
</dbReference>
<dbReference type="Pfam" id="PF05433">
    <property type="entry name" value="Rick_17kDa_Anti"/>
    <property type="match status" value="1"/>
</dbReference>
<comment type="subcellular location">
    <subcellularLocation>
        <location evidence="1">Cell outer membrane</location>
        <topology evidence="1">Lipid-anchor</topology>
    </subcellularLocation>
</comment>
<evidence type="ECO:0000259" key="7">
    <source>
        <dbReference type="Pfam" id="PF05433"/>
    </source>
</evidence>
<evidence type="ECO:0000313" key="9">
    <source>
        <dbReference type="Proteomes" id="UP001589798"/>
    </source>
</evidence>
<evidence type="ECO:0000256" key="3">
    <source>
        <dbReference type="ARBA" id="ARBA00015281"/>
    </source>
</evidence>
<evidence type="ECO:0000256" key="6">
    <source>
        <dbReference type="SAM" id="SignalP"/>
    </source>
</evidence>
<comment type="caution">
    <text evidence="8">The sequence shown here is derived from an EMBL/GenBank/DDBJ whole genome shotgun (WGS) entry which is preliminary data.</text>
</comment>
<dbReference type="RefSeq" id="WP_379488859.1">
    <property type="nucleotide sequence ID" value="NZ_JBHLWK010000025.1"/>
</dbReference>